<dbReference type="SUPFAM" id="SSF53474">
    <property type="entry name" value="alpha/beta-Hydrolases"/>
    <property type="match status" value="1"/>
</dbReference>
<evidence type="ECO:0000313" key="3">
    <source>
        <dbReference type="EMBL" id="PRW64658.1"/>
    </source>
</evidence>
<reference evidence="3 4" key="1">
    <citation type="submission" date="2018-03" db="EMBL/GenBank/DDBJ databases">
        <title>Actinopolyspora mortivallis from Sahara, screening for active biomolecules.</title>
        <authorList>
            <person name="Selama O."/>
            <person name="Wellington E.M.H."/>
            <person name="Hacene H."/>
        </authorList>
    </citation>
    <scope>NUCLEOTIDE SEQUENCE [LARGE SCALE GENOMIC DNA]</scope>
    <source>
        <strain evidence="3 4">M5A</strain>
    </source>
</reference>
<dbReference type="PANTHER" id="PTHR11487:SF0">
    <property type="entry name" value="S-ACYL FATTY ACID SYNTHASE THIOESTERASE, MEDIUM CHAIN"/>
    <property type="match status" value="1"/>
</dbReference>
<dbReference type="Gene3D" id="3.40.50.1820">
    <property type="entry name" value="alpha/beta hydrolase"/>
    <property type="match status" value="1"/>
</dbReference>
<protein>
    <recommendedName>
        <fullName evidence="2">Thioesterase domain-containing protein</fullName>
    </recommendedName>
</protein>
<keyword evidence="4" id="KW-1185">Reference proteome</keyword>
<gene>
    <name evidence="3" type="ORF">CEP50_04755</name>
</gene>
<comment type="similarity">
    <text evidence="1">Belongs to the thioesterase family.</text>
</comment>
<organism evidence="3 4">
    <name type="scientific">Actinopolyspora mortivallis</name>
    <dbReference type="NCBI Taxonomy" id="33906"/>
    <lineage>
        <taxon>Bacteria</taxon>
        <taxon>Bacillati</taxon>
        <taxon>Actinomycetota</taxon>
        <taxon>Actinomycetes</taxon>
        <taxon>Actinopolysporales</taxon>
        <taxon>Actinopolysporaceae</taxon>
        <taxon>Actinopolyspora</taxon>
    </lineage>
</organism>
<dbReference type="Proteomes" id="UP000239352">
    <property type="component" value="Unassembled WGS sequence"/>
</dbReference>
<name>A0A2T0GZX1_ACTMO</name>
<dbReference type="Pfam" id="PF00975">
    <property type="entry name" value="Thioesterase"/>
    <property type="match status" value="1"/>
</dbReference>
<evidence type="ECO:0000259" key="2">
    <source>
        <dbReference type="Pfam" id="PF00975"/>
    </source>
</evidence>
<comment type="caution">
    <text evidence="3">The sequence shown here is derived from an EMBL/GenBank/DDBJ whole genome shotgun (WGS) entry which is preliminary data.</text>
</comment>
<dbReference type="InterPro" id="IPR012223">
    <property type="entry name" value="TEII"/>
</dbReference>
<evidence type="ECO:0000256" key="1">
    <source>
        <dbReference type="ARBA" id="ARBA00007169"/>
    </source>
</evidence>
<dbReference type="GO" id="GO:0008610">
    <property type="term" value="P:lipid biosynthetic process"/>
    <property type="evidence" value="ECO:0007669"/>
    <property type="project" value="TreeGrafter"/>
</dbReference>
<accession>A0A2T0GZX1</accession>
<dbReference type="PANTHER" id="PTHR11487">
    <property type="entry name" value="THIOESTERASE"/>
    <property type="match status" value="1"/>
</dbReference>
<proteinExistence type="inferred from homology"/>
<dbReference type="InterPro" id="IPR029058">
    <property type="entry name" value="AB_hydrolase_fold"/>
</dbReference>
<dbReference type="InterPro" id="IPR001031">
    <property type="entry name" value="Thioesterase"/>
</dbReference>
<dbReference type="AlphaFoldDB" id="A0A2T0GZX1"/>
<dbReference type="InParanoid" id="A0A2T0GZX1"/>
<evidence type="ECO:0000313" key="4">
    <source>
        <dbReference type="Proteomes" id="UP000239352"/>
    </source>
</evidence>
<sequence>MIVRARTPVLVLIPPACCGAGYFRRVRRALGGRAEIHGLELPGHGRRYEEDMLTSAAAALRDVEERLPTSVDVVYGESLGAYIALALLSRRSDPDTVLVAASNSAPSVRDDLDLDGIDSVEGAITRLLELGGDLPPELVNDRSVAEGFYHLIHSDLLLSQGFITMTREAVVDGDLLVLGGEQDVGLGALEAWKGHTRSRCEVFRIPGPHLLSGNNPHGVAEAIAAVLGEDVRNP</sequence>
<dbReference type="EMBL" id="PVSR01000003">
    <property type="protein sequence ID" value="PRW64658.1"/>
    <property type="molecule type" value="Genomic_DNA"/>
</dbReference>
<dbReference type="RefSeq" id="WP_106112692.1">
    <property type="nucleotide sequence ID" value="NZ_PVSR01000003.1"/>
</dbReference>
<feature type="domain" description="Thioesterase" evidence="2">
    <location>
        <begin position="10"/>
        <end position="225"/>
    </location>
</feature>